<dbReference type="InterPro" id="IPR026350">
    <property type="entry name" value="GxxExxY"/>
</dbReference>
<dbReference type="NCBIfam" id="TIGR04256">
    <property type="entry name" value="GxxExxY"/>
    <property type="match status" value="1"/>
</dbReference>
<dbReference type="Pfam" id="PF13366">
    <property type="entry name" value="PDDEXK_3"/>
    <property type="match status" value="1"/>
</dbReference>
<dbReference type="AlphaFoldDB" id="A0A6B3LAS5"/>
<evidence type="ECO:0000313" key="1">
    <source>
        <dbReference type="EMBL" id="QQL45558.1"/>
    </source>
</evidence>
<keyword evidence="2" id="KW-1185">Reference proteome</keyword>
<dbReference type="EMBL" id="CP066776">
    <property type="protein sequence ID" value="QQL45558.1"/>
    <property type="molecule type" value="Genomic_DNA"/>
</dbReference>
<gene>
    <name evidence="1" type="ORF">G3M56_002930</name>
</gene>
<dbReference type="KEGG" id="soa:G3M56_002930"/>
<reference evidence="1 2" key="1">
    <citation type="submission" date="2020-12" db="EMBL/GenBank/DDBJ databases">
        <title>Sulforoseuscoccus oceanibium gen. nov., sp. nov., a representative of the phylum Verrucomicrobia with special cytoplasmic membrane, and proposal of Sulforoseuscoccusaceae fam. nov.</title>
        <authorList>
            <person name="Xi F."/>
        </authorList>
    </citation>
    <scope>NUCLEOTIDE SEQUENCE [LARGE SCALE GENOMIC DNA]</scope>
    <source>
        <strain evidence="1 2">T37</strain>
    </source>
</reference>
<dbReference type="RefSeq" id="WP_164363161.1">
    <property type="nucleotide sequence ID" value="NZ_CP066776.1"/>
</dbReference>
<name>A0A6B3LAS5_9BACT</name>
<proteinExistence type="predicted"/>
<accession>A0A6B3LAS5</accession>
<evidence type="ECO:0000313" key="2">
    <source>
        <dbReference type="Proteomes" id="UP000475117"/>
    </source>
</evidence>
<organism evidence="1 2">
    <name type="scientific">Sulfuriroseicoccus oceanibius</name>
    <dbReference type="NCBI Taxonomy" id="2707525"/>
    <lineage>
        <taxon>Bacteria</taxon>
        <taxon>Pseudomonadati</taxon>
        <taxon>Verrucomicrobiota</taxon>
        <taxon>Verrucomicrobiia</taxon>
        <taxon>Verrucomicrobiales</taxon>
        <taxon>Verrucomicrobiaceae</taxon>
        <taxon>Sulfuriroseicoccus</taxon>
    </lineage>
</organism>
<sequence>MTENQISKEVVDAAVKVHTELGPGLLESVYEVVLAKELELRGLKVQRQVPVPIIYRGVKLDEAFRADLVVEGKVILELKSVEALSRVHYKQLFTYMKLRGARLGLVLNFGADLMKQGIKRIVNGLDDGHPRVFFGK</sequence>
<protein>
    <submittedName>
        <fullName evidence="1">GxxExxY protein</fullName>
    </submittedName>
</protein>
<dbReference type="Proteomes" id="UP000475117">
    <property type="component" value="Chromosome"/>
</dbReference>